<keyword evidence="5" id="KW-0109">Calcium transport</keyword>
<comment type="caution">
    <text evidence="20">The sequence shown here is derived from an EMBL/GenBank/DDBJ whole genome shotgun (WGS) entry which is preliminary data.</text>
</comment>
<dbReference type="GO" id="GO:0005509">
    <property type="term" value="F:calcium ion binding"/>
    <property type="evidence" value="ECO:0007669"/>
    <property type="project" value="InterPro"/>
</dbReference>
<reference evidence="20" key="1">
    <citation type="journal article" date="2020" name="Fungal Divers.">
        <title>Resolving the Mortierellaceae phylogeny through synthesis of multi-gene phylogenetics and phylogenomics.</title>
        <authorList>
            <person name="Vandepol N."/>
            <person name="Liber J."/>
            <person name="Desiro A."/>
            <person name="Na H."/>
            <person name="Kennedy M."/>
            <person name="Barry K."/>
            <person name="Grigoriev I.V."/>
            <person name="Miller A.N."/>
            <person name="O'Donnell K."/>
            <person name="Stajich J.E."/>
            <person name="Bonito G."/>
        </authorList>
    </citation>
    <scope>NUCLEOTIDE SEQUENCE</scope>
    <source>
        <strain evidence="20">NRRL 2769</strain>
    </source>
</reference>
<dbReference type="InterPro" id="IPR050599">
    <property type="entry name" value="VDCC_alpha-1_subunit"/>
</dbReference>
<feature type="transmembrane region" description="Helical" evidence="18">
    <location>
        <begin position="619"/>
        <end position="637"/>
    </location>
</feature>
<dbReference type="PANTHER" id="PTHR45628:SF7">
    <property type="entry name" value="VOLTAGE-DEPENDENT CALCIUM CHANNEL TYPE A SUBUNIT ALPHA-1"/>
    <property type="match status" value="1"/>
</dbReference>
<dbReference type="GO" id="GO:0098703">
    <property type="term" value="P:calcium ion import across plasma membrane"/>
    <property type="evidence" value="ECO:0007669"/>
    <property type="project" value="TreeGrafter"/>
</dbReference>
<dbReference type="SUPFAM" id="SSF81324">
    <property type="entry name" value="Voltage-gated potassium channels"/>
    <property type="match status" value="3"/>
</dbReference>
<gene>
    <name evidence="20" type="primary">CCH1_3</name>
    <name evidence="20" type="ORF">BGZ80_010497</name>
</gene>
<dbReference type="InterPro" id="IPR011992">
    <property type="entry name" value="EF-hand-dom_pair"/>
</dbReference>
<keyword evidence="14" id="KW-0407">Ion channel</keyword>
<evidence type="ECO:0000256" key="5">
    <source>
        <dbReference type="ARBA" id="ARBA00022568"/>
    </source>
</evidence>
<evidence type="ECO:0000313" key="20">
    <source>
        <dbReference type="EMBL" id="KAG0014337.1"/>
    </source>
</evidence>
<keyword evidence="9" id="KW-0851">Voltage-gated channel</keyword>
<evidence type="ECO:0000256" key="10">
    <source>
        <dbReference type="ARBA" id="ARBA00022989"/>
    </source>
</evidence>
<comment type="similarity">
    <text evidence="15">Belongs to the calcium channel alpha-1 subunit (TC 1.A.1.11) family.</text>
</comment>
<keyword evidence="3" id="KW-1003">Cell membrane</keyword>
<dbReference type="PANTHER" id="PTHR45628">
    <property type="entry name" value="VOLTAGE-DEPENDENT CALCIUM CHANNEL TYPE A SUBUNIT ALPHA-1"/>
    <property type="match status" value="1"/>
</dbReference>
<dbReference type="InterPro" id="IPR002048">
    <property type="entry name" value="EF_hand_dom"/>
</dbReference>
<feature type="transmembrane region" description="Helical" evidence="18">
    <location>
        <begin position="673"/>
        <end position="699"/>
    </location>
</feature>
<evidence type="ECO:0000256" key="2">
    <source>
        <dbReference type="ARBA" id="ARBA00022448"/>
    </source>
</evidence>
<dbReference type="GO" id="GO:0008331">
    <property type="term" value="F:high voltage-gated calcium channel activity"/>
    <property type="evidence" value="ECO:0007669"/>
    <property type="project" value="TreeGrafter"/>
</dbReference>
<accession>A0A9P6SZP9</accession>
<dbReference type="PRINTS" id="PR00169">
    <property type="entry name" value="KCHANNEL"/>
</dbReference>
<feature type="transmembrane region" description="Helical" evidence="18">
    <location>
        <begin position="546"/>
        <end position="568"/>
    </location>
</feature>
<evidence type="ECO:0000256" key="7">
    <source>
        <dbReference type="ARBA" id="ARBA00022692"/>
    </source>
</evidence>
<evidence type="ECO:0000256" key="17">
    <source>
        <dbReference type="SAM" id="MobiDB-lite"/>
    </source>
</evidence>
<evidence type="ECO:0000256" key="8">
    <source>
        <dbReference type="ARBA" id="ARBA00022837"/>
    </source>
</evidence>
<evidence type="ECO:0000256" key="13">
    <source>
        <dbReference type="ARBA" id="ARBA00023180"/>
    </source>
</evidence>
<evidence type="ECO:0000256" key="15">
    <source>
        <dbReference type="ARBA" id="ARBA00061395"/>
    </source>
</evidence>
<feature type="transmembrane region" description="Helical" evidence="18">
    <location>
        <begin position="996"/>
        <end position="1015"/>
    </location>
</feature>
<protein>
    <recommendedName>
        <fullName evidence="16">Calcium-channel protein CCH1</fullName>
    </recommendedName>
</protein>
<feature type="domain" description="EF-hand" evidence="19">
    <location>
        <begin position="1127"/>
        <end position="1162"/>
    </location>
</feature>
<dbReference type="OrthoDB" id="416585at2759"/>
<feature type="compositionally biased region" description="Basic and acidic residues" evidence="17">
    <location>
        <begin position="1422"/>
        <end position="1439"/>
    </location>
</feature>
<dbReference type="Gene3D" id="1.10.238.10">
    <property type="entry name" value="EF-hand"/>
    <property type="match status" value="1"/>
</dbReference>
<keyword evidence="10 18" id="KW-1133">Transmembrane helix</keyword>
<keyword evidence="21" id="KW-1185">Reference proteome</keyword>
<feature type="region of interest" description="Disordered" evidence="17">
    <location>
        <begin position="460"/>
        <end position="499"/>
    </location>
</feature>
<dbReference type="Proteomes" id="UP000703661">
    <property type="component" value="Unassembled WGS sequence"/>
</dbReference>
<evidence type="ECO:0000259" key="19">
    <source>
        <dbReference type="PROSITE" id="PS50222"/>
    </source>
</evidence>
<evidence type="ECO:0000256" key="14">
    <source>
        <dbReference type="ARBA" id="ARBA00023303"/>
    </source>
</evidence>
<evidence type="ECO:0000256" key="6">
    <source>
        <dbReference type="ARBA" id="ARBA00022673"/>
    </source>
</evidence>
<feature type="compositionally biased region" description="Low complexity" evidence="17">
    <location>
        <begin position="472"/>
        <end position="485"/>
    </location>
</feature>
<evidence type="ECO:0000256" key="12">
    <source>
        <dbReference type="ARBA" id="ARBA00023136"/>
    </source>
</evidence>
<dbReference type="InterPro" id="IPR005821">
    <property type="entry name" value="Ion_trans_dom"/>
</dbReference>
<keyword evidence="12 18" id="KW-0472">Membrane</keyword>
<evidence type="ECO:0000256" key="11">
    <source>
        <dbReference type="ARBA" id="ARBA00023065"/>
    </source>
</evidence>
<dbReference type="Gene3D" id="1.10.287.70">
    <property type="match status" value="4"/>
</dbReference>
<dbReference type="GO" id="GO:0005891">
    <property type="term" value="C:voltage-gated calcium channel complex"/>
    <property type="evidence" value="ECO:0007669"/>
    <property type="project" value="TreeGrafter"/>
</dbReference>
<keyword evidence="4" id="KW-0597">Phosphoprotein</keyword>
<keyword evidence="2" id="KW-0813">Transport</keyword>
<feature type="transmembrane region" description="Helical" evidence="18">
    <location>
        <begin position="794"/>
        <end position="816"/>
    </location>
</feature>
<dbReference type="InterPro" id="IPR027359">
    <property type="entry name" value="Volt_channel_dom_sf"/>
</dbReference>
<feature type="transmembrane region" description="Helical" evidence="18">
    <location>
        <begin position="958"/>
        <end position="976"/>
    </location>
</feature>
<feature type="transmembrane region" description="Helical" evidence="18">
    <location>
        <begin position="161"/>
        <end position="178"/>
    </location>
</feature>
<dbReference type="PROSITE" id="PS50222">
    <property type="entry name" value="EF_HAND_2"/>
    <property type="match status" value="1"/>
</dbReference>
<feature type="transmembrane region" description="Helical" evidence="18">
    <location>
        <begin position="223"/>
        <end position="242"/>
    </location>
</feature>
<feature type="transmembrane region" description="Helical" evidence="18">
    <location>
        <begin position="875"/>
        <end position="897"/>
    </location>
</feature>
<feature type="transmembrane region" description="Helical" evidence="18">
    <location>
        <begin position="128"/>
        <end position="149"/>
    </location>
</feature>
<feature type="transmembrane region" description="Helical" evidence="18">
    <location>
        <begin position="296"/>
        <end position="322"/>
    </location>
</feature>
<proteinExistence type="inferred from homology"/>
<feature type="transmembrane region" description="Helical" evidence="18">
    <location>
        <begin position="98"/>
        <end position="116"/>
    </location>
</feature>
<dbReference type="FunFam" id="1.10.287.70:FF:000093">
    <property type="entry name" value="Calcium channel subunit Cch1"/>
    <property type="match status" value="1"/>
</dbReference>
<comment type="subcellular location">
    <subcellularLocation>
        <location evidence="1">Cell membrane</location>
        <topology evidence="1">Multi-pass membrane protein</topology>
    </subcellularLocation>
</comment>
<keyword evidence="13" id="KW-0325">Glycoprotein</keyword>
<keyword evidence="11" id="KW-0406">Ion transport</keyword>
<keyword evidence="8" id="KW-0106">Calcium</keyword>
<evidence type="ECO:0000256" key="9">
    <source>
        <dbReference type="ARBA" id="ARBA00022882"/>
    </source>
</evidence>
<evidence type="ECO:0000256" key="1">
    <source>
        <dbReference type="ARBA" id="ARBA00004651"/>
    </source>
</evidence>
<dbReference type="EMBL" id="JAAAID010000737">
    <property type="protein sequence ID" value="KAG0014337.1"/>
    <property type="molecule type" value="Genomic_DNA"/>
</dbReference>
<feature type="transmembrane region" description="Helical" evidence="18">
    <location>
        <begin position="933"/>
        <end position="952"/>
    </location>
</feature>
<dbReference type="SUPFAM" id="SSF47473">
    <property type="entry name" value="EF-hand"/>
    <property type="match status" value="1"/>
</dbReference>
<evidence type="ECO:0000256" key="3">
    <source>
        <dbReference type="ARBA" id="ARBA00022475"/>
    </source>
</evidence>
<name>A0A9P6SZP9_9FUNG</name>
<evidence type="ECO:0000313" key="21">
    <source>
        <dbReference type="Proteomes" id="UP000703661"/>
    </source>
</evidence>
<feature type="transmembrane region" description="Helical" evidence="18">
    <location>
        <begin position="30"/>
        <end position="51"/>
    </location>
</feature>
<keyword evidence="7 18" id="KW-0812">Transmembrane</keyword>
<evidence type="ECO:0000256" key="16">
    <source>
        <dbReference type="ARBA" id="ARBA00067459"/>
    </source>
</evidence>
<sequence>MVPVYVLMAGQTWTDLMYRMMDAEYKWSSLYFVFVMVVMNFWILNLFVAVINEMFAKIREESEQSSAFAPHYAKDENKAPCESKIAHRKQAWLDVCEFFWVIVIIVDIVIQCLPRYESPQARLDHIETLEFICSLVFAFDIVTRFLIYLPEYQEFFKSKKNMVDLFLVIATLIIHIPAIRQSSVYKYLTIFRVLRIYRPIIYYERLRSLIERVIGSWAGLSNLILFIGLFLAMVSVMAGFLFREILLPLVLGGNGPVMTFQDFYLSYLGVYQLFSGENWTDILYSAMGAEVPWCQVVFAAVFLIAFYSVANFILVNMLIAIIMENFEEKSDDVKRAQQIGNVVAKSGLNPEDQGKVKVYLERFRKPHPRSIGEQQYNDIWEKIRNAGGEKDWERIMDHLKKSFNPYPKSIDKQKVREIASNSNFTEEEQKIIREYLEEYFYETLNDQEMHRISVRQLLVGDTPPKETETNSAQETTTNSAQETTTGGELSSDHSSSSQGNTTFADKSLLIFSRKNTFRCFLQSFVEPHQKIRDGDPPKNKVLRRSFNAFITLAILASVIVAAITTPVWSLEQSKLEPADRSSVIRITDIAFPVIFTLEFVLRVIADGLLFTPDAYLKSIWNWLDTLVLVSMYVPLFANTSNSRGYPRFFRSLKSLRALRLVNRSSYIKETFHAVLVAGFPQLLSAVMLSLALLIPFAIYGLNLFKGLLFSCNDNGNTINTLYDCRVEFTNSDDVLMPRVWSNPTVYSFDNFFASLLILFEIVSQEGWIDVMSSARDIVGLGMQPNTDASRYNGIFFVLFNLAGGYFVVSLFVATIIENYTKRIGTASMTAPQKAWMDMKKLLRSTKMSKSTLPEDSQDRFCYGIASPKRDWLPRLLTFVTMLLAIALMSEHVNSGYWEGTKNWIYLPLLLFYIAEIFIRLRGLGWRLFMTSRWSIYNSVISITAFITTIIRLCGLSPQPLIQVQKLFLVAILVRLVPQNDKLNQLFTTMVASFKSIASLFSVWLIVFAVYAVMFMEMFGLTAYGPNGSNNVNFRGFGITMLMMARMSTGEGWNDLMHDFALNPPNCVNHRENYLTSDCGSTPWAYSLFISFNVVSMYIFTNMFIVVVMHNFSYVYLISSDLPSINRMQLRSFKETWALFDKDRTGYIQEENIEEFLKKLRGAFDMRIYGGSHKMGGLVKLLKGKTDSDNAILEAYRNRTESTESALVEQGFRPPLTGPATSQVSPDRGLEPYLVGLNYDLSDLYPKIIGGDIDKEKIKRKLWIFNTVYAEAVMSMESEEKSTDFEKGHARTVDKISFEKMLDIVVRNTLLKDDQYFSIAETLRHKKTMDQVRIYTDVVNYRRVLHGFILRVTFLRHYKKVKEIRANAANSNLTGNTDSSQRNRKAGELIEIDELRKTCRNRLFSLSKLSIADKITKRHKKTMDKDGDKNGGKNRVKDGDEDRIDFEDILKTISEMEKNESFKT</sequence>
<feature type="region of interest" description="Disordered" evidence="17">
    <location>
        <begin position="1416"/>
        <end position="1439"/>
    </location>
</feature>
<evidence type="ECO:0000256" key="18">
    <source>
        <dbReference type="SAM" id="Phobius"/>
    </source>
</evidence>
<dbReference type="Gene3D" id="1.20.120.350">
    <property type="entry name" value="Voltage-gated potassium channels. Chain C"/>
    <property type="match status" value="3"/>
</dbReference>
<feature type="transmembrane region" description="Helical" evidence="18">
    <location>
        <begin position="1083"/>
        <end position="1108"/>
    </location>
</feature>
<organism evidence="20 21">
    <name type="scientific">Entomortierella chlamydospora</name>
    <dbReference type="NCBI Taxonomy" id="101097"/>
    <lineage>
        <taxon>Eukaryota</taxon>
        <taxon>Fungi</taxon>
        <taxon>Fungi incertae sedis</taxon>
        <taxon>Mucoromycota</taxon>
        <taxon>Mortierellomycotina</taxon>
        <taxon>Mortierellomycetes</taxon>
        <taxon>Mortierellales</taxon>
        <taxon>Mortierellaceae</taxon>
        <taxon>Entomortierella</taxon>
    </lineage>
</organism>
<feature type="transmembrane region" description="Helical" evidence="18">
    <location>
        <begin position="903"/>
        <end position="921"/>
    </location>
</feature>
<evidence type="ECO:0000256" key="4">
    <source>
        <dbReference type="ARBA" id="ARBA00022553"/>
    </source>
</evidence>
<dbReference type="Pfam" id="PF00520">
    <property type="entry name" value="Ion_trans"/>
    <property type="match status" value="4"/>
</dbReference>
<keyword evidence="6" id="KW-0107">Calcium channel</keyword>